<dbReference type="SUPFAM" id="SSF46955">
    <property type="entry name" value="Putative DNA-binding domain"/>
    <property type="match status" value="1"/>
</dbReference>
<dbReference type="Proteomes" id="UP000225740">
    <property type="component" value="Unassembled WGS sequence"/>
</dbReference>
<sequence length="131" mass="15113">MSLEALDRYREAIERTAEAEKALIDWRARLAIIEKEIELSGKASDTPSKSSTEQFIDDHRDKLEPDDIEFLSERHRGAKEVVRYSGVSESSLKRMADDGTLEIRRTDSGHRRYRTLSVVQYLITGRDEQDV</sequence>
<keyword evidence="2" id="KW-1185">Reference proteome</keyword>
<gene>
    <name evidence="1" type="ORF">CEE69_24870</name>
</gene>
<comment type="caution">
    <text evidence="1">The sequence shown here is derived from an EMBL/GenBank/DDBJ whole genome shotgun (WGS) entry which is preliminary data.</text>
</comment>
<dbReference type="GeneID" id="90611162"/>
<evidence type="ECO:0000313" key="2">
    <source>
        <dbReference type="Proteomes" id="UP000225740"/>
    </source>
</evidence>
<protein>
    <submittedName>
        <fullName evidence="1">Uncharacterized protein</fullName>
    </submittedName>
</protein>
<proteinExistence type="predicted"/>
<evidence type="ECO:0000313" key="1">
    <source>
        <dbReference type="EMBL" id="PHQ32522.1"/>
    </source>
</evidence>
<reference evidence="1 2" key="1">
    <citation type="submission" date="2017-06" db="EMBL/GenBank/DDBJ databases">
        <title>Description of Rhodopirellula bahusiensis sp. nov.</title>
        <authorList>
            <person name="Kizina J."/>
            <person name="Harder J."/>
        </authorList>
    </citation>
    <scope>NUCLEOTIDE SEQUENCE [LARGE SCALE GENOMIC DNA]</scope>
    <source>
        <strain evidence="1 2">SWK21</strain>
    </source>
</reference>
<dbReference type="OrthoDB" id="295440at2"/>
<dbReference type="Gene3D" id="1.10.1660.10">
    <property type="match status" value="1"/>
</dbReference>
<dbReference type="EMBL" id="NIZW01000025">
    <property type="protein sequence ID" value="PHQ32522.1"/>
    <property type="molecule type" value="Genomic_DNA"/>
</dbReference>
<organism evidence="1 2">
    <name type="scientific">Rhodopirellula bahusiensis</name>
    <dbReference type="NCBI Taxonomy" id="2014065"/>
    <lineage>
        <taxon>Bacteria</taxon>
        <taxon>Pseudomonadati</taxon>
        <taxon>Planctomycetota</taxon>
        <taxon>Planctomycetia</taxon>
        <taxon>Pirellulales</taxon>
        <taxon>Pirellulaceae</taxon>
        <taxon>Rhodopirellula</taxon>
    </lineage>
</organism>
<name>A0A2G1W0F8_9BACT</name>
<accession>A0A2G1W0F8</accession>
<dbReference type="RefSeq" id="WP_099263347.1">
    <property type="nucleotide sequence ID" value="NZ_NIZW01000025.1"/>
</dbReference>
<dbReference type="InterPro" id="IPR009061">
    <property type="entry name" value="DNA-bd_dom_put_sf"/>
</dbReference>
<dbReference type="AlphaFoldDB" id="A0A2G1W0F8"/>